<reference evidence="3 4" key="1">
    <citation type="submission" date="2016-10" db="EMBL/GenBank/DDBJ databases">
        <title>Draft genome sequence of Coniochaeta ligniaria NRRL30616, a lignocellulolytic fungus for bioabatement of inhibitors in plant biomass hydrolysates.</title>
        <authorList>
            <consortium name="DOE Joint Genome Institute"/>
            <person name="Jimenez D.J."/>
            <person name="Hector R.E."/>
            <person name="Riley R."/>
            <person name="Sun H."/>
            <person name="Grigoriev I.V."/>
            <person name="Van Elsas J.D."/>
            <person name="Nichols N.N."/>
        </authorList>
    </citation>
    <scope>NUCLEOTIDE SEQUENCE [LARGE SCALE GENOMIC DNA]</scope>
    <source>
        <strain evidence="3 4">NRRL 30616</strain>
    </source>
</reference>
<dbReference type="SUPFAM" id="SSF51045">
    <property type="entry name" value="WW domain"/>
    <property type="match status" value="1"/>
</dbReference>
<dbReference type="PROSITE" id="PS01159">
    <property type="entry name" value="WW_DOMAIN_1"/>
    <property type="match status" value="1"/>
</dbReference>
<gene>
    <name evidence="3" type="ORF">CONLIGDRAFT_432408</name>
</gene>
<dbReference type="Pfam" id="PF00397">
    <property type="entry name" value="WW"/>
    <property type="match status" value="1"/>
</dbReference>
<name>A0A1J7IJ25_9PEZI</name>
<feature type="domain" description="WW" evidence="2">
    <location>
        <begin position="13"/>
        <end position="47"/>
    </location>
</feature>
<dbReference type="STRING" id="1408157.A0A1J7IJ25"/>
<keyword evidence="4" id="KW-1185">Reference proteome</keyword>
<sequence>MADFEAPSGPPPPKVPEGWIARWNEQYKEWFYVNTYTKKSQWDKPTEPARPPQDDVPAGPPPSYNQGSTPAPTDAKHNPYTTSRSNTETEDERLARQLQAEEDARARGQSSGGGAASSYLAAANSTPGQSTSPYPNQLPPRPTSSSSGDNRARCWCGSGRRYAVDGCY</sequence>
<evidence type="ECO:0000313" key="3">
    <source>
        <dbReference type="EMBL" id="OIW27478.1"/>
    </source>
</evidence>
<feature type="region of interest" description="Disordered" evidence="1">
    <location>
        <begin position="39"/>
        <end position="155"/>
    </location>
</feature>
<evidence type="ECO:0000259" key="2">
    <source>
        <dbReference type="PROSITE" id="PS50020"/>
    </source>
</evidence>
<dbReference type="CDD" id="cd00201">
    <property type="entry name" value="WW"/>
    <property type="match status" value="1"/>
</dbReference>
<dbReference type="OrthoDB" id="2530521at2759"/>
<dbReference type="AlphaFoldDB" id="A0A1J7IJ25"/>
<dbReference type="InterPro" id="IPR001202">
    <property type="entry name" value="WW_dom"/>
</dbReference>
<evidence type="ECO:0000313" key="4">
    <source>
        <dbReference type="Proteomes" id="UP000182658"/>
    </source>
</evidence>
<accession>A0A1J7IJ25</accession>
<dbReference type="EMBL" id="KV875099">
    <property type="protein sequence ID" value="OIW27478.1"/>
    <property type="molecule type" value="Genomic_DNA"/>
</dbReference>
<dbReference type="Proteomes" id="UP000182658">
    <property type="component" value="Unassembled WGS sequence"/>
</dbReference>
<dbReference type="SMART" id="SM00456">
    <property type="entry name" value="WW"/>
    <property type="match status" value="1"/>
</dbReference>
<protein>
    <recommendedName>
        <fullName evidence="2">WW domain-containing protein</fullName>
    </recommendedName>
</protein>
<dbReference type="Gene3D" id="2.20.70.10">
    <property type="match status" value="1"/>
</dbReference>
<dbReference type="InParanoid" id="A0A1J7IJ25"/>
<dbReference type="PROSITE" id="PS50020">
    <property type="entry name" value="WW_DOMAIN_2"/>
    <property type="match status" value="1"/>
</dbReference>
<organism evidence="3 4">
    <name type="scientific">Coniochaeta ligniaria NRRL 30616</name>
    <dbReference type="NCBI Taxonomy" id="1408157"/>
    <lineage>
        <taxon>Eukaryota</taxon>
        <taxon>Fungi</taxon>
        <taxon>Dikarya</taxon>
        <taxon>Ascomycota</taxon>
        <taxon>Pezizomycotina</taxon>
        <taxon>Sordariomycetes</taxon>
        <taxon>Sordariomycetidae</taxon>
        <taxon>Coniochaetales</taxon>
        <taxon>Coniochaetaceae</taxon>
        <taxon>Coniochaeta</taxon>
    </lineage>
</organism>
<dbReference type="InterPro" id="IPR036020">
    <property type="entry name" value="WW_dom_sf"/>
</dbReference>
<proteinExistence type="predicted"/>
<feature type="compositionally biased region" description="Polar residues" evidence="1">
    <location>
        <begin position="124"/>
        <end position="135"/>
    </location>
</feature>
<evidence type="ECO:0000256" key="1">
    <source>
        <dbReference type="SAM" id="MobiDB-lite"/>
    </source>
</evidence>